<feature type="compositionally biased region" description="Gly residues" evidence="1">
    <location>
        <begin position="102"/>
        <end position="116"/>
    </location>
</feature>
<gene>
    <name evidence="2" type="ORF">Cvel_9538</name>
</gene>
<accession>A0A0G4HYN5</accession>
<feature type="compositionally biased region" description="Basic and acidic residues" evidence="1">
    <location>
        <begin position="66"/>
        <end position="77"/>
    </location>
</feature>
<reference evidence="2" key="1">
    <citation type="submission" date="2014-11" db="EMBL/GenBank/DDBJ databases">
        <authorList>
            <person name="Otto D Thomas"/>
            <person name="Naeem Raeece"/>
        </authorList>
    </citation>
    <scope>NUCLEOTIDE SEQUENCE</scope>
</reference>
<organism evidence="2">
    <name type="scientific">Chromera velia CCMP2878</name>
    <dbReference type="NCBI Taxonomy" id="1169474"/>
    <lineage>
        <taxon>Eukaryota</taxon>
        <taxon>Sar</taxon>
        <taxon>Alveolata</taxon>
        <taxon>Colpodellida</taxon>
        <taxon>Chromeraceae</taxon>
        <taxon>Chromera</taxon>
    </lineage>
</organism>
<feature type="compositionally biased region" description="Basic and acidic residues" evidence="1">
    <location>
        <begin position="87"/>
        <end position="98"/>
    </location>
</feature>
<evidence type="ECO:0000313" key="2">
    <source>
        <dbReference type="EMBL" id="CEM49672.1"/>
    </source>
</evidence>
<dbReference type="AlphaFoldDB" id="A0A0G4HYN5"/>
<protein>
    <submittedName>
        <fullName evidence="2">Uncharacterized protein</fullName>
    </submittedName>
</protein>
<name>A0A0G4HYN5_9ALVE</name>
<dbReference type="EMBL" id="CDMZ01004411">
    <property type="protein sequence ID" value="CEM49672.1"/>
    <property type="molecule type" value="Genomic_DNA"/>
</dbReference>
<dbReference type="VEuPathDB" id="CryptoDB:Cvel_9538"/>
<sequence>MGVQRPIEDVAAKPIMILHTLDSNQKNTLITAIKAQKGEMLLDLNSLLWDNIRPYLNWFAAIEEKENGGEGGREKAGRSSHPKGRNRGNDHGRQRENENTGGSSGQGSSGSSGQGGQHPLYYTCRRKHKGECWAKKKNIECKDCSKKGYYAGAPAYKIEEGGVLFLLRGGEGRLITLGHGTRDGKGFSFLEPICTPGRGRL</sequence>
<feature type="region of interest" description="Disordered" evidence="1">
    <location>
        <begin position="66"/>
        <end position="118"/>
    </location>
</feature>
<evidence type="ECO:0000256" key="1">
    <source>
        <dbReference type="SAM" id="MobiDB-lite"/>
    </source>
</evidence>
<proteinExistence type="predicted"/>
<dbReference type="PhylomeDB" id="A0A0G4HYN5"/>